<dbReference type="FunFam" id="3.90.1180.10:FF:000001">
    <property type="entry name" value="50S ribosomal protein L13"/>
    <property type="match status" value="1"/>
</dbReference>
<reference evidence="8" key="1">
    <citation type="submission" date="2017-02" db="EMBL/GenBank/DDBJ databases">
        <authorList>
            <person name="Varghese N."/>
            <person name="Submissions S."/>
        </authorList>
    </citation>
    <scope>NUCLEOTIDE SEQUENCE [LARGE SCALE GENOMIC DNA]</scope>
    <source>
        <strain evidence="8">ATCC BAA-34</strain>
    </source>
</reference>
<comment type="function">
    <text evidence="6">This protein is one of the early assembly proteins of the 50S ribosomal subunit, although it is not seen to bind rRNA by itself. It is important during the early stages of 50S assembly.</text>
</comment>
<evidence type="ECO:0000256" key="3">
    <source>
        <dbReference type="ARBA" id="ARBA00022980"/>
    </source>
</evidence>
<dbReference type="Proteomes" id="UP000190102">
    <property type="component" value="Unassembled WGS sequence"/>
</dbReference>
<dbReference type="OrthoDB" id="9801330at2"/>
<protein>
    <recommendedName>
        <fullName evidence="5 6">Large ribosomal subunit protein uL13</fullName>
    </recommendedName>
</protein>
<dbReference type="PANTHER" id="PTHR11545">
    <property type="entry name" value="RIBOSOMAL PROTEIN L13"/>
    <property type="match status" value="1"/>
</dbReference>
<dbReference type="Pfam" id="PF00572">
    <property type="entry name" value="Ribosomal_L13"/>
    <property type="match status" value="1"/>
</dbReference>
<name>A0A1T4M1Q1_9BACT</name>
<keyword evidence="3 6" id="KW-0689">Ribosomal protein</keyword>
<accession>A0A1T4M1Q1</accession>
<dbReference type="InterPro" id="IPR005823">
    <property type="entry name" value="Ribosomal_uL13_bac-type"/>
</dbReference>
<dbReference type="CDD" id="cd00392">
    <property type="entry name" value="Ribosomal_L13"/>
    <property type="match status" value="1"/>
</dbReference>
<dbReference type="PIRSF" id="PIRSF002181">
    <property type="entry name" value="Ribosomal_L13"/>
    <property type="match status" value="1"/>
</dbReference>
<dbReference type="SUPFAM" id="SSF52161">
    <property type="entry name" value="Ribosomal protein L13"/>
    <property type="match status" value="1"/>
</dbReference>
<evidence type="ECO:0000256" key="4">
    <source>
        <dbReference type="ARBA" id="ARBA00023274"/>
    </source>
</evidence>
<sequence length="142" mass="15612">MRTEVAKKETVNHQWFVVDAENVVLGRLATQIANVLRGKHKAIYTPSVDTGDFVVVLNAEKIALTGNKVADKVYYSHSGFPGGIKSTTAGELLVKKPEELLRKAVKGMLPKNKLARHMLKKLKVYSGSSHPHEAQQPAQLSL</sequence>
<dbReference type="NCBIfam" id="TIGR01066">
    <property type="entry name" value="rplM_bact"/>
    <property type="match status" value="1"/>
</dbReference>
<dbReference type="GO" id="GO:0017148">
    <property type="term" value="P:negative regulation of translation"/>
    <property type="evidence" value="ECO:0007669"/>
    <property type="project" value="TreeGrafter"/>
</dbReference>
<evidence type="ECO:0000256" key="5">
    <source>
        <dbReference type="ARBA" id="ARBA00035201"/>
    </source>
</evidence>
<dbReference type="GO" id="GO:0022625">
    <property type="term" value="C:cytosolic large ribosomal subunit"/>
    <property type="evidence" value="ECO:0007669"/>
    <property type="project" value="TreeGrafter"/>
</dbReference>
<dbReference type="GO" id="GO:0003729">
    <property type="term" value="F:mRNA binding"/>
    <property type="evidence" value="ECO:0007669"/>
    <property type="project" value="TreeGrafter"/>
</dbReference>
<evidence type="ECO:0000313" key="8">
    <source>
        <dbReference type="Proteomes" id="UP000190102"/>
    </source>
</evidence>
<dbReference type="RefSeq" id="WP_078789372.1">
    <property type="nucleotide sequence ID" value="NZ_FUWR01000004.1"/>
</dbReference>
<dbReference type="HAMAP" id="MF_01366">
    <property type="entry name" value="Ribosomal_uL13"/>
    <property type="match status" value="1"/>
</dbReference>
<dbReference type="InterPro" id="IPR005822">
    <property type="entry name" value="Ribosomal_uL13"/>
</dbReference>
<dbReference type="AlphaFoldDB" id="A0A1T4M1Q1"/>
<evidence type="ECO:0000256" key="1">
    <source>
        <dbReference type="ARBA" id="ARBA00006227"/>
    </source>
</evidence>
<comment type="similarity">
    <text evidence="1 6">Belongs to the universal ribosomal protein uL13 family.</text>
</comment>
<dbReference type="STRING" id="115783.SAMN02745119_01105"/>
<dbReference type="GO" id="GO:0006412">
    <property type="term" value="P:translation"/>
    <property type="evidence" value="ECO:0007669"/>
    <property type="project" value="UniProtKB-UniRule"/>
</dbReference>
<evidence type="ECO:0000313" key="7">
    <source>
        <dbReference type="EMBL" id="SJZ60920.1"/>
    </source>
</evidence>
<dbReference type="Gene3D" id="3.90.1180.10">
    <property type="entry name" value="Ribosomal protein L13"/>
    <property type="match status" value="1"/>
</dbReference>
<evidence type="ECO:0000256" key="2">
    <source>
        <dbReference type="ARBA" id="ARBA00011838"/>
    </source>
</evidence>
<keyword evidence="4 6" id="KW-0687">Ribonucleoprotein</keyword>
<comment type="subunit">
    <text evidence="2 6">Part of the 50S ribosomal subunit.</text>
</comment>
<keyword evidence="8" id="KW-1185">Reference proteome</keyword>
<organism evidence="7 8">
    <name type="scientific">Trichlorobacter thiogenes</name>
    <dbReference type="NCBI Taxonomy" id="115783"/>
    <lineage>
        <taxon>Bacteria</taxon>
        <taxon>Pseudomonadati</taxon>
        <taxon>Thermodesulfobacteriota</taxon>
        <taxon>Desulfuromonadia</taxon>
        <taxon>Geobacterales</taxon>
        <taxon>Geobacteraceae</taxon>
        <taxon>Trichlorobacter</taxon>
    </lineage>
</organism>
<dbReference type="EMBL" id="FUWR01000004">
    <property type="protein sequence ID" value="SJZ60920.1"/>
    <property type="molecule type" value="Genomic_DNA"/>
</dbReference>
<gene>
    <name evidence="6" type="primary">rplM</name>
    <name evidence="7" type="ORF">SAMN02745119_01105</name>
</gene>
<evidence type="ECO:0000256" key="6">
    <source>
        <dbReference type="HAMAP-Rule" id="MF_01366"/>
    </source>
</evidence>
<proteinExistence type="inferred from homology"/>
<dbReference type="PANTHER" id="PTHR11545:SF2">
    <property type="entry name" value="LARGE RIBOSOMAL SUBUNIT PROTEIN UL13M"/>
    <property type="match status" value="1"/>
</dbReference>
<dbReference type="GO" id="GO:0003735">
    <property type="term" value="F:structural constituent of ribosome"/>
    <property type="evidence" value="ECO:0007669"/>
    <property type="project" value="InterPro"/>
</dbReference>
<dbReference type="InterPro" id="IPR036899">
    <property type="entry name" value="Ribosomal_uL13_sf"/>
</dbReference>